<sequence length="185" mass="20964">MSIPRQYDVDTTTIRWQYHERPCIQDQVVAICSRCAFELQCILEYPIMDQDKVRHIINFFSSTKPVYDIAWSPNSSTVFASVNEGSVAVWDLNTSTKCLVVGDSEGQVTVLQLRTMAPPPSRDKQMDSLLKIINTSLSSQLQNQSASESTQPDREETHLEDDLPPDTDQKDSLHVTTQMCILIRV</sequence>
<feature type="compositionally biased region" description="Basic and acidic residues" evidence="13">
    <location>
        <begin position="151"/>
        <end position="171"/>
    </location>
</feature>
<name>A0A9D4HTB9_DREPO</name>
<comment type="subcellular location">
    <subcellularLocation>
        <location evidence="1">Cytoplasm</location>
        <location evidence="1">Cytoskeleton</location>
        <location evidence="1">Flagellum axoneme</location>
    </subcellularLocation>
    <subcellularLocation>
        <location evidence="9">Dynein axonemal particle</location>
    </subcellularLocation>
</comment>
<feature type="repeat" description="WD" evidence="12">
    <location>
        <begin position="59"/>
        <end position="100"/>
    </location>
</feature>
<dbReference type="InterPro" id="IPR015943">
    <property type="entry name" value="WD40/YVTN_repeat-like_dom_sf"/>
</dbReference>
<feature type="region of interest" description="Disordered" evidence="13">
    <location>
        <begin position="139"/>
        <end position="171"/>
    </location>
</feature>
<evidence type="ECO:0000256" key="12">
    <source>
        <dbReference type="PROSITE-ProRule" id="PRU00221"/>
    </source>
</evidence>
<evidence type="ECO:0000256" key="4">
    <source>
        <dbReference type="ARBA" id="ARBA00022737"/>
    </source>
</evidence>
<dbReference type="AlphaFoldDB" id="A0A9D4HTB9"/>
<dbReference type="Proteomes" id="UP000828390">
    <property type="component" value="Unassembled WGS sequence"/>
</dbReference>
<evidence type="ECO:0000256" key="5">
    <source>
        <dbReference type="ARBA" id="ARBA00022846"/>
    </source>
</evidence>
<reference evidence="14" key="2">
    <citation type="submission" date="2020-11" db="EMBL/GenBank/DDBJ databases">
        <authorList>
            <person name="McCartney M.A."/>
            <person name="Auch B."/>
            <person name="Kono T."/>
            <person name="Mallez S."/>
            <person name="Becker A."/>
            <person name="Gohl D.M."/>
            <person name="Silverstein K.A.T."/>
            <person name="Koren S."/>
            <person name="Bechman K.B."/>
            <person name="Herman A."/>
            <person name="Abrahante J.E."/>
            <person name="Garbe J."/>
        </authorList>
    </citation>
    <scope>NUCLEOTIDE SEQUENCE</scope>
    <source>
        <strain evidence="14">Duluth1</strain>
        <tissue evidence="14">Whole animal</tissue>
    </source>
</reference>
<evidence type="ECO:0000256" key="3">
    <source>
        <dbReference type="ARBA" id="ARBA00022574"/>
    </source>
</evidence>
<accession>A0A9D4HTB9</accession>
<dbReference type="GO" id="GO:0005858">
    <property type="term" value="C:axonemal dynein complex"/>
    <property type="evidence" value="ECO:0007669"/>
    <property type="project" value="TreeGrafter"/>
</dbReference>
<dbReference type="InterPro" id="IPR001680">
    <property type="entry name" value="WD40_rpt"/>
</dbReference>
<feature type="compositionally biased region" description="Low complexity" evidence="13">
    <location>
        <begin position="139"/>
        <end position="149"/>
    </location>
</feature>
<evidence type="ECO:0000313" key="15">
    <source>
        <dbReference type="Proteomes" id="UP000828390"/>
    </source>
</evidence>
<dbReference type="GO" id="GO:0045504">
    <property type="term" value="F:dynein heavy chain binding"/>
    <property type="evidence" value="ECO:0007669"/>
    <property type="project" value="TreeGrafter"/>
</dbReference>
<gene>
    <name evidence="14" type="ORF">DPMN_040699</name>
</gene>
<dbReference type="GO" id="GO:0120293">
    <property type="term" value="C:dynein axonemal particle"/>
    <property type="evidence" value="ECO:0007669"/>
    <property type="project" value="UniProtKB-SubCell"/>
</dbReference>
<protein>
    <recommendedName>
        <fullName evidence="10">Dynein axonemal intermediate chain 4</fullName>
    </recommendedName>
    <alternativeName>
        <fullName evidence="11">WD repeat-containing protein 78</fullName>
    </alternativeName>
</protein>
<keyword evidence="7" id="KW-0206">Cytoskeleton</keyword>
<dbReference type="PROSITE" id="PS50294">
    <property type="entry name" value="WD_REPEATS_REGION"/>
    <property type="match status" value="1"/>
</dbReference>
<dbReference type="PANTHER" id="PTHR12442:SF12">
    <property type="entry name" value="DYNEIN AXONEMAL INTERMEDIATE CHAIN 4"/>
    <property type="match status" value="1"/>
</dbReference>
<evidence type="ECO:0000256" key="11">
    <source>
        <dbReference type="ARBA" id="ARBA00041557"/>
    </source>
</evidence>
<dbReference type="GO" id="GO:0045503">
    <property type="term" value="F:dynein light chain binding"/>
    <property type="evidence" value="ECO:0007669"/>
    <property type="project" value="TreeGrafter"/>
</dbReference>
<evidence type="ECO:0000256" key="8">
    <source>
        <dbReference type="ARBA" id="ARBA00023273"/>
    </source>
</evidence>
<keyword evidence="5" id="KW-0282">Flagellum</keyword>
<dbReference type="SUPFAM" id="SSF50978">
    <property type="entry name" value="WD40 repeat-like"/>
    <property type="match status" value="1"/>
</dbReference>
<evidence type="ECO:0000256" key="9">
    <source>
        <dbReference type="ARBA" id="ARBA00024190"/>
    </source>
</evidence>
<keyword evidence="3 12" id="KW-0853">WD repeat</keyword>
<dbReference type="PANTHER" id="PTHR12442">
    <property type="entry name" value="DYNEIN INTERMEDIATE CHAIN"/>
    <property type="match status" value="1"/>
</dbReference>
<dbReference type="InterPro" id="IPR050687">
    <property type="entry name" value="Dynein_IC"/>
</dbReference>
<comment type="caution">
    <text evidence="14">The sequence shown here is derived from an EMBL/GenBank/DDBJ whole genome shotgun (WGS) entry which is preliminary data.</text>
</comment>
<keyword evidence="15" id="KW-1185">Reference proteome</keyword>
<dbReference type="EMBL" id="JAIWYP010000011">
    <property type="protein sequence ID" value="KAH3734260.1"/>
    <property type="molecule type" value="Genomic_DNA"/>
</dbReference>
<dbReference type="Gene3D" id="2.130.10.10">
    <property type="entry name" value="YVTN repeat-like/Quinoprotein amine dehydrogenase"/>
    <property type="match status" value="1"/>
</dbReference>
<dbReference type="GO" id="GO:0003341">
    <property type="term" value="P:cilium movement"/>
    <property type="evidence" value="ECO:0007669"/>
    <property type="project" value="TreeGrafter"/>
</dbReference>
<evidence type="ECO:0000313" key="14">
    <source>
        <dbReference type="EMBL" id="KAH3734260.1"/>
    </source>
</evidence>
<evidence type="ECO:0000256" key="10">
    <source>
        <dbReference type="ARBA" id="ARBA00040002"/>
    </source>
</evidence>
<evidence type="ECO:0000256" key="2">
    <source>
        <dbReference type="ARBA" id="ARBA00022490"/>
    </source>
</evidence>
<organism evidence="14 15">
    <name type="scientific">Dreissena polymorpha</name>
    <name type="common">Zebra mussel</name>
    <name type="synonym">Mytilus polymorpha</name>
    <dbReference type="NCBI Taxonomy" id="45954"/>
    <lineage>
        <taxon>Eukaryota</taxon>
        <taxon>Metazoa</taxon>
        <taxon>Spiralia</taxon>
        <taxon>Lophotrochozoa</taxon>
        <taxon>Mollusca</taxon>
        <taxon>Bivalvia</taxon>
        <taxon>Autobranchia</taxon>
        <taxon>Heteroconchia</taxon>
        <taxon>Euheterodonta</taxon>
        <taxon>Imparidentia</taxon>
        <taxon>Neoheterodontei</taxon>
        <taxon>Myida</taxon>
        <taxon>Dreissenoidea</taxon>
        <taxon>Dreissenidae</taxon>
        <taxon>Dreissena</taxon>
    </lineage>
</organism>
<proteinExistence type="predicted"/>
<evidence type="ECO:0000256" key="1">
    <source>
        <dbReference type="ARBA" id="ARBA00004611"/>
    </source>
</evidence>
<keyword evidence="4" id="KW-0677">Repeat</keyword>
<evidence type="ECO:0000256" key="13">
    <source>
        <dbReference type="SAM" id="MobiDB-lite"/>
    </source>
</evidence>
<keyword evidence="8" id="KW-0966">Cell projection</keyword>
<dbReference type="PROSITE" id="PS50082">
    <property type="entry name" value="WD_REPEATS_2"/>
    <property type="match status" value="1"/>
</dbReference>
<dbReference type="InterPro" id="IPR036322">
    <property type="entry name" value="WD40_repeat_dom_sf"/>
</dbReference>
<keyword evidence="2" id="KW-0963">Cytoplasm</keyword>
<reference evidence="14" key="1">
    <citation type="journal article" date="2019" name="bioRxiv">
        <title>The Genome of the Zebra Mussel, Dreissena polymorpha: A Resource for Invasive Species Research.</title>
        <authorList>
            <person name="McCartney M.A."/>
            <person name="Auch B."/>
            <person name="Kono T."/>
            <person name="Mallez S."/>
            <person name="Zhang Y."/>
            <person name="Obille A."/>
            <person name="Becker A."/>
            <person name="Abrahante J.E."/>
            <person name="Garbe J."/>
            <person name="Badalamenti J.P."/>
            <person name="Herman A."/>
            <person name="Mangelson H."/>
            <person name="Liachko I."/>
            <person name="Sullivan S."/>
            <person name="Sone E.D."/>
            <person name="Koren S."/>
            <person name="Silverstein K.A.T."/>
            <person name="Beckman K.B."/>
            <person name="Gohl D.M."/>
        </authorList>
    </citation>
    <scope>NUCLEOTIDE SEQUENCE</scope>
    <source>
        <strain evidence="14">Duluth1</strain>
        <tissue evidence="14">Whole animal</tissue>
    </source>
</reference>
<evidence type="ECO:0000256" key="7">
    <source>
        <dbReference type="ARBA" id="ARBA00023212"/>
    </source>
</evidence>
<evidence type="ECO:0000256" key="6">
    <source>
        <dbReference type="ARBA" id="ARBA00023069"/>
    </source>
</evidence>
<keyword evidence="6" id="KW-0969">Cilium</keyword>